<dbReference type="Proteomes" id="UP000185657">
    <property type="component" value="Unassembled WGS sequence"/>
</dbReference>
<dbReference type="EMBL" id="CP017476">
    <property type="protein sequence ID" value="AOW12575.1"/>
    <property type="molecule type" value="Genomic_DNA"/>
</dbReference>
<dbReference type="Gene3D" id="3.90.1300.10">
    <property type="entry name" value="Amidase signature (AS) domain"/>
    <property type="match status" value="1"/>
</dbReference>
<evidence type="ECO:0000313" key="5">
    <source>
        <dbReference type="Proteomes" id="UP000185680"/>
    </source>
</evidence>
<gene>
    <name evidence="2" type="ORF">LPB072_06675</name>
    <name evidence="3" type="ORF">LPB72_16160</name>
</gene>
<name>A0A163CA20_9BURK</name>
<keyword evidence="4" id="KW-1185">Reference proteome</keyword>
<feature type="domain" description="Amidase" evidence="1">
    <location>
        <begin position="29"/>
        <end position="453"/>
    </location>
</feature>
<reference evidence="2 5" key="2">
    <citation type="submission" date="2016-10" db="EMBL/GenBank/DDBJ databases">
        <title>Hydorgenophaga sp. LPB0072 isolated from gastropod.</title>
        <authorList>
            <person name="Kim E."/>
            <person name="Yi H."/>
        </authorList>
    </citation>
    <scope>NUCLEOTIDE SEQUENCE [LARGE SCALE GENOMIC DNA]</scope>
    <source>
        <strain evidence="2 5">LPB0072</strain>
    </source>
</reference>
<sequence>MDANAPLTALPAVAVIEQFRRGELSPVTLVNASIERIERLNVKINAITATCFDRAREEARASEARYQAGQPKGPLDGLTLGVKDLQPTAQLLTTWGSPKWRNHVPQEDLPMVAALRRAGAIVVGKTNVPEHGAGGNSRNPVWGATGNPFNANLVAGGSSGGSAAALAADLVTLCTGSDTGGSLRLPAGLCGIVGFRPSPGLVPHPTRPLGWSSISVLGPMARNMGDLLLMLRSCMGTDARDPLNRGVSPESFNTTGVLPRLETLRIGYSEDFGGCSVEPDIRAAFRDRIERIAPQVAKCVPVDIPHGDWDRCFDVMRAESFMAGFQDVFDHDPVRLSEDIQANVALGKGFTLGDRAWAHLEQTRIMRAYQAQAAHLDLILSPVAPVTPFVWTQGFPAHIDGVAMDIYYRWLALTYRPSLVGCPALTLPCGLDSQRMPFSLQLLGSLNGDAALLQAAQTLEAFFESHEATRRPRPDLEALKPSTTPLNAMVTHPPESGAVPPSGSVATVV</sequence>
<evidence type="ECO:0000313" key="4">
    <source>
        <dbReference type="Proteomes" id="UP000185657"/>
    </source>
</evidence>
<dbReference type="Proteomes" id="UP000185680">
    <property type="component" value="Chromosome"/>
</dbReference>
<dbReference type="Pfam" id="PF01425">
    <property type="entry name" value="Amidase"/>
    <property type="match status" value="1"/>
</dbReference>
<dbReference type="AlphaFoldDB" id="A0A163CA20"/>
<evidence type="ECO:0000313" key="3">
    <source>
        <dbReference type="EMBL" id="OAD40444.1"/>
    </source>
</evidence>
<proteinExistence type="predicted"/>
<dbReference type="InterPro" id="IPR023631">
    <property type="entry name" value="Amidase_dom"/>
</dbReference>
<protein>
    <submittedName>
        <fullName evidence="2">Amidase</fullName>
    </submittedName>
</protein>
<evidence type="ECO:0000313" key="2">
    <source>
        <dbReference type="EMBL" id="AOW12575.1"/>
    </source>
</evidence>
<dbReference type="PANTHER" id="PTHR11895:SF76">
    <property type="entry name" value="INDOLEACETAMIDE HYDROLASE"/>
    <property type="match status" value="1"/>
</dbReference>
<dbReference type="OrthoDB" id="8576090at2"/>
<dbReference type="InterPro" id="IPR000120">
    <property type="entry name" value="Amidase"/>
</dbReference>
<reference evidence="3 4" key="1">
    <citation type="submission" date="2016-02" db="EMBL/GenBank/DDBJ databases">
        <title>Draft genome sequence of Hydrogenophaga sp. LPB0072.</title>
        <authorList>
            <person name="Shin S.-K."/>
            <person name="Yi H."/>
        </authorList>
    </citation>
    <scope>NUCLEOTIDE SEQUENCE [LARGE SCALE GENOMIC DNA]</scope>
    <source>
        <strain evidence="3 4">LPB0072</strain>
    </source>
</reference>
<dbReference type="GO" id="GO:0003824">
    <property type="term" value="F:catalytic activity"/>
    <property type="evidence" value="ECO:0007669"/>
    <property type="project" value="InterPro"/>
</dbReference>
<dbReference type="RefSeq" id="WP_066093040.1">
    <property type="nucleotide sequence ID" value="NZ_CP017476.1"/>
</dbReference>
<evidence type="ECO:0000259" key="1">
    <source>
        <dbReference type="Pfam" id="PF01425"/>
    </source>
</evidence>
<accession>A0A163CA20</accession>
<dbReference type="EMBL" id="LVWD01000030">
    <property type="protein sequence ID" value="OAD40444.1"/>
    <property type="molecule type" value="Genomic_DNA"/>
</dbReference>
<dbReference type="SUPFAM" id="SSF75304">
    <property type="entry name" value="Amidase signature (AS) enzymes"/>
    <property type="match status" value="1"/>
</dbReference>
<dbReference type="InterPro" id="IPR036928">
    <property type="entry name" value="AS_sf"/>
</dbReference>
<dbReference type="KEGG" id="hyl:LPB072_06675"/>
<dbReference type="STRING" id="1763535.LPB072_06675"/>
<organism evidence="2 5">
    <name type="scientific">Hydrogenophaga crassostreae</name>
    <dbReference type="NCBI Taxonomy" id="1763535"/>
    <lineage>
        <taxon>Bacteria</taxon>
        <taxon>Pseudomonadati</taxon>
        <taxon>Pseudomonadota</taxon>
        <taxon>Betaproteobacteria</taxon>
        <taxon>Burkholderiales</taxon>
        <taxon>Comamonadaceae</taxon>
        <taxon>Hydrogenophaga</taxon>
    </lineage>
</organism>
<dbReference type="PANTHER" id="PTHR11895">
    <property type="entry name" value="TRANSAMIDASE"/>
    <property type="match status" value="1"/>
</dbReference>